<proteinExistence type="predicted"/>
<sequence length="352" mass="38472">MLDTGMSDPAVLLCDCGSAVRVWVNARRGKVSTTRIRDEASQRGGQLGPAALDLMRDVFSLLIAKFATIRARESVDDLVQGFFVAKGKSYVTAVLAASDDAAARRITYAWATNWLVDEARKLPFGALRNRIEKRLERSDLFSPSSALHHWYLTGGEDEGRSVPVSDLEAAAAATHVAVRTEPSGKVVLGAPGELEELLHRLLDLAGRLHVAEITVICGNRFPLALQQRDASLSVVNTEWEVIEDTRESDDSVFETATRIRSERIAAGLVPMLTEKEKAVICHRGDMDRLAEVLACSRSSAYTAATRLRERLQELAGAEPNSREIMAAVVELVLDEAGAVPSLHSDREDERAN</sequence>
<dbReference type="Proteomes" id="UP000629365">
    <property type="component" value="Unassembled WGS sequence"/>
</dbReference>
<organism evidence="1 2">
    <name type="scientific">Microbacterium murale</name>
    <dbReference type="NCBI Taxonomy" id="1081040"/>
    <lineage>
        <taxon>Bacteria</taxon>
        <taxon>Bacillati</taxon>
        <taxon>Actinomycetota</taxon>
        <taxon>Actinomycetes</taxon>
        <taxon>Micrococcales</taxon>
        <taxon>Microbacteriaceae</taxon>
        <taxon>Microbacterium</taxon>
    </lineage>
</organism>
<keyword evidence="2" id="KW-1185">Reference proteome</keyword>
<accession>A0ABQ1RJH0</accession>
<protein>
    <submittedName>
        <fullName evidence="1">Uncharacterized protein</fullName>
    </submittedName>
</protein>
<name>A0ABQ1RJH0_9MICO</name>
<evidence type="ECO:0000313" key="1">
    <source>
        <dbReference type="EMBL" id="GGD69983.1"/>
    </source>
</evidence>
<comment type="caution">
    <text evidence="1">The sequence shown here is derived from an EMBL/GenBank/DDBJ whole genome shotgun (WGS) entry which is preliminary data.</text>
</comment>
<dbReference type="EMBL" id="BMCM01000001">
    <property type="protein sequence ID" value="GGD69983.1"/>
    <property type="molecule type" value="Genomic_DNA"/>
</dbReference>
<gene>
    <name evidence="1" type="ORF">GCM10007269_11500</name>
</gene>
<evidence type="ECO:0000313" key="2">
    <source>
        <dbReference type="Proteomes" id="UP000629365"/>
    </source>
</evidence>
<reference evidence="2" key="1">
    <citation type="journal article" date="2019" name="Int. J. Syst. Evol. Microbiol.">
        <title>The Global Catalogue of Microorganisms (GCM) 10K type strain sequencing project: providing services to taxonomists for standard genome sequencing and annotation.</title>
        <authorList>
            <consortium name="The Broad Institute Genomics Platform"/>
            <consortium name="The Broad Institute Genome Sequencing Center for Infectious Disease"/>
            <person name="Wu L."/>
            <person name="Ma J."/>
        </authorList>
    </citation>
    <scope>NUCLEOTIDE SEQUENCE [LARGE SCALE GENOMIC DNA]</scope>
    <source>
        <strain evidence="2">CCM 7640</strain>
    </source>
</reference>